<dbReference type="OrthoDB" id="5847021at2759"/>
<reference evidence="9 11" key="1">
    <citation type="submission" date="2020-02" db="EMBL/GenBank/DDBJ databases">
        <authorList>
            <person name="Ferguson B K."/>
        </authorList>
    </citation>
    <scope>NUCLEOTIDE SEQUENCE [LARGE SCALE GENOMIC DNA]</scope>
</reference>
<dbReference type="Gene3D" id="2.60.40.10">
    <property type="entry name" value="Immunoglobulins"/>
    <property type="match status" value="1"/>
</dbReference>
<evidence type="ECO:0000256" key="1">
    <source>
        <dbReference type="ARBA" id="ARBA00022679"/>
    </source>
</evidence>
<keyword evidence="4" id="KW-0460">Magnesium</keyword>
<dbReference type="EMBL" id="CADCXU010001853">
    <property type="protein sequence ID" value="CAA9994250.1"/>
    <property type="molecule type" value="Genomic_DNA"/>
</dbReference>
<keyword evidence="2" id="KW-0479">Metal-binding</keyword>
<dbReference type="InterPro" id="IPR013783">
    <property type="entry name" value="Ig-like_fold"/>
</dbReference>
<evidence type="ECO:0000256" key="5">
    <source>
        <dbReference type="ARBA" id="ARBA00023152"/>
    </source>
</evidence>
<keyword evidence="7" id="KW-0472">Membrane</keyword>
<dbReference type="InterPro" id="IPR003961">
    <property type="entry name" value="FN3_dom"/>
</dbReference>
<keyword evidence="1" id="KW-0808">Transferase</keyword>
<dbReference type="Pfam" id="PF25814">
    <property type="entry name" value="fn3_SORL1"/>
    <property type="match status" value="1"/>
</dbReference>
<keyword evidence="3" id="KW-0418">Kinase</keyword>
<dbReference type="SUPFAM" id="SSF53613">
    <property type="entry name" value="Ribokinase-like"/>
    <property type="match status" value="1"/>
</dbReference>
<dbReference type="Proteomes" id="UP000479000">
    <property type="component" value="Unassembled WGS sequence"/>
</dbReference>
<sequence>MVAAPQAERSHQAVRGVHQTSDAPGSRCRCRQYAGLSTGTFHSRCHILSLGAELPIVPDLKAQVSEQSQSTVLLSWNPPKKTMYNENWRYGIYYSVNSSDFFKEPRNITSNTHLLLTGLGACEKYMIDIGVVAPLGQGPLSAAPTTITTGNDPRAPPKRLTAVADRHNDTLVDITWSSSCFKMSEAVGYIVSAWASVMTPTRVIGIFVPVLLVMMLVGGAFVVFIVRHRRLQNSFTSFANSHYSTRSGNATFTADGLGSAISGEPPIFWILRRRHLDRSSNQEPPKLFVMIQKIIDSPQVRLSPKVAVGYGACVDLFVDGKDLLPSDVENLRPRHHDFINDYFQLYESYSYYFQHGAAAE</sequence>
<dbReference type="CDD" id="cd00063">
    <property type="entry name" value="FN3"/>
    <property type="match status" value="1"/>
</dbReference>
<dbReference type="InterPro" id="IPR057841">
    <property type="entry name" value="FN3_SORL1"/>
</dbReference>
<dbReference type="AlphaFoldDB" id="A0A6H5FX71"/>
<feature type="region of interest" description="Disordered" evidence="6">
    <location>
        <begin position="1"/>
        <end position="26"/>
    </location>
</feature>
<dbReference type="GO" id="GO:0006096">
    <property type="term" value="P:glycolytic process"/>
    <property type="evidence" value="ECO:0007669"/>
    <property type="project" value="UniProtKB-KW"/>
</dbReference>
<name>A0A6H5FX71_9HEMI</name>
<dbReference type="EMBL" id="CADCXU010001854">
    <property type="protein sequence ID" value="CAA9994255.1"/>
    <property type="molecule type" value="Genomic_DNA"/>
</dbReference>
<dbReference type="GO" id="GO:0016773">
    <property type="term" value="F:phosphotransferase activity, alcohol group as acceptor"/>
    <property type="evidence" value="ECO:0007669"/>
    <property type="project" value="InterPro"/>
</dbReference>
<dbReference type="InterPro" id="IPR007666">
    <property type="entry name" value="ADP_PFK/GK"/>
</dbReference>
<evidence type="ECO:0000256" key="6">
    <source>
        <dbReference type="SAM" id="MobiDB-lite"/>
    </source>
</evidence>
<dbReference type="PROSITE" id="PS50853">
    <property type="entry name" value="FN3"/>
    <property type="match status" value="1"/>
</dbReference>
<dbReference type="Pfam" id="PF04587">
    <property type="entry name" value="ADP_PFK_GK"/>
    <property type="match status" value="1"/>
</dbReference>
<evidence type="ECO:0000256" key="2">
    <source>
        <dbReference type="ARBA" id="ARBA00022723"/>
    </source>
</evidence>
<dbReference type="PROSITE" id="PS51255">
    <property type="entry name" value="ADPK"/>
    <property type="match status" value="1"/>
</dbReference>
<feature type="transmembrane region" description="Helical" evidence="7">
    <location>
        <begin position="206"/>
        <end position="226"/>
    </location>
</feature>
<keyword evidence="11" id="KW-1185">Reference proteome</keyword>
<evidence type="ECO:0000313" key="9">
    <source>
        <dbReference type="EMBL" id="CAA9994250.1"/>
    </source>
</evidence>
<keyword evidence="7" id="KW-0812">Transmembrane</keyword>
<dbReference type="GO" id="GO:0016301">
    <property type="term" value="F:kinase activity"/>
    <property type="evidence" value="ECO:0007669"/>
    <property type="project" value="UniProtKB-KW"/>
</dbReference>
<evidence type="ECO:0000256" key="4">
    <source>
        <dbReference type="ARBA" id="ARBA00022842"/>
    </source>
</evidence>
<evidence type="ECO:0000313" key="11">
    <source>
        <dbReference type="Proteomes" id="UP000479000"/>
    </source>
</evidence>
<dbReference type="GO" id="GO:0046872">
    <property type="term" value="F:metal ion binding"/>
    <property type="evidence" value="ECO:0007669"/>
    <property type="project" value="UniProtKB-KW"/>
</dbReference>
<gene>
    <name evidence="9" type="ORF">NTEN_LOCUS1066</name>
    <name evidence="10" type="ORF">NTEN_LOCUS1071</name>
</gene>
<protein>
    <recommendedName>
        <fullName evidence="8">Fibronectin type-III domain-containing protein</fullName>
    </recommendedName>
</protein>
<evidence type="ECO:0000313" key="10">
    <source>
        <dbReference type="EMBL" id="CAA9994255.1"/>
    </source>
</evidence>
<dbReference type="InterPro" id="IPR036116">
    <property type="entry name" value="FN3_sf"/>
</dbReference>
<proteinExistence type="predicted"/>
<dbReference type="InterPro" id="IPR029056">
    <property type="entry name" value="Ribokinase-like"/>
</dbReference>
<organism evidence="9 11">
    <name type="scientific">Nesidiocoris tenuis</name>
    <dbReference type="NCBI Taxonomy" id="355587"/>
    <lineage>
        <taxon>Eukaryota</taxon>
        <taxon>Metazoa</taxon>
        <taxon>Ecdysozoa</taxon>
        <taxon>Arthropoda</taxon>
        <taxon>Hexapoda</taxon>
        <taxon>Insecta</taxon>
        <taxon>Pterygota</taxon>
        <taxon>Neoptera</taxon>
        <taxon>Paraneoptera</taxon>
        <taxon>Hemiptera</taxon>
        <taxon>Heteroptera</taxon>
        <taxon>Panheteroptera</taxon>
        <taxon>Cimicomorpha</taxon>
        <taxon>Miridae</taxon>
        <taxon>Dicyphina</taxon>
        <taxon>Nesidiocoris</taxon>
    </lineage>
</organism>
<keyword evidence="7" id="KW-1133">Transmembrane helix</keyword>
<evidence type="ECO:0000259" key="8">
    <source>
        <dbReference type="PROSITE" id="PS50853"/>
    </source>
</evidence>
<feature type="domain" description="Fibronectin type-III" evidence="8">
    <location>
        <begin position="58"/>
        <end position="152"/>
    </location>
</feature>
<keyword evidence="5" id="KW-0324">Glycolysis</keyword>
<evidence type="ECO:0000256" key="3">
    <source>
        <dbReference type="ARBA" id="ARBA00022777"/>
    </source>
</evidence>
<accession>A0A6H5FX71</accession>
<dbReference type="SUPFAM" id="SSF49265">
    <property type="entry name" value="Fibronectin type III"/>
    <property type="match status" value="1"/>
</dbReference>
<evidence type="ECO:0000256" key="7">
    <source>
        <dbReference type="SAM" id="Phobius"/>
    </source>
</evidence>